<reference evidence="3 5" key="2">
    <citation type="journal article" date="2014" name="BMC Genomics">
        <title>An improved genome release (version Mt4.0) for the model legume Medicago truncatula.</title>
        <authorList>
            <person name="Tang H."/>
            <person name="Krishnakumar V."/>
            <person name="Bidwell S."/>
            <person name="Rosen B."/>
            <person name="Chan A."/>
            <person name="Zhou S."/>
            <person name="Gentzbittel L."/>
            <person name="Childs K.L."/>
            <person name="Yandell M."/>
            <person name="Gundlach H."/>
            <person name="Mayer K.F."/>
            <person name="Schwartz D.C."/>
            <person name="Town C.D."/>
        </authorList>
    </citation>
    <scope>GENOME REANNOTATION</scope>
    <source>
        <strain evidence="4 5">cv. Jemalong A17</strain>
    </source>
</reference>
<reference evidence="3 5" key="1">
    <citation type="journal article" date="2011" name="Nature">
        <title>The Medicago genome provides insight into the evolution of rhizobial symbioses.</title>
        <authorList>
            <person name="Young N.D."/>
            <person name="Debelle F."/>
            <person name="Oldroyd G.E."/>
            <person name="Geurts R."/>
            <person name="Cannon S.B."/>
            <person name="Udvardi M.K."/>
            <person name="Benedito V.A."/>
            <person name="Mayer K.F."/>
            <person name="Gouzy J."/>
            <person name="Schoof H."/>
            <person name="Van de Peer Y."/>
            <person name="Proost S."/>
            <person name="Cook D.R."/>
            <person name="Meyers B.C."/>
            <person name="Spannagl M."/>
            <person name="Cheung F."/>
            <person name="De Mita S."/>
            <person name="Krishnakumar V."/>
            <person name="Gundlach H."/>
            <person name="Zhou S."/>
            <person name="Mudge J."/>
            <person name="Bharti A.K."/>
            <person name="Murray J.D."/>
            <person name="Naoumkina M.A."/>
            <person name="Rosen B."/>
            <person name="Silverstein K.A."/>
            <person name="Tang H."/>
            <person name="Rombauts S."/>
            <person name="Zhao P.X."/>
            <person name="Zhou P."/>
            <person name="Barbe V."/>
            <person name="Bardou P."/>
            <person name="Bechner M."/>
            <person name="Bellec A."/>
            <person name="Berger A."/>
            <person name="Berges H."/>
            <person name="Bidwell S."/>
            <person name="Bisseling T."/>
            <person name="Choisne N."/>
            <person name="Couloux A."/>
            <person name="Denny R."/>
            <person name="Deshpande S."/>
            <person name="Dai X."/>
            <person name="Doyle J.J."/>
            <person name="Dudez A.M."/>
            <person name="Farmer A.D."/>
            <person name="Fouteau S."/>
            <person name="Franken C."/>
            <person name="Gibelin C."/>
            <person name="Gish J."/>
            <person name="Goldstein S."/>
            <person name="Gonzalez A.J."/>
            <person name="Green P.J."/>
            <person name="Hallab A."/>
            <person name="Hartog M."/>
            <person name="Hua A."/>
            <person name="Humphray S.J."/>
            <person name="Jeong D.H."/>
            <person name="Jing Y."/>
            <person name="Jocker A."/>
            <person name="Kenton S.M."/>
            <person name="Kim D.J."/>
            <person name="Klee K."/>
            <person name="Lai H."/>
            <person name="Lang C."/>
            <person name="Lin S."/>
            <person name="Macmil S.L."/>
            <person name="Magdelenat G."/>
            <person name="Matthews L."/>
            <person name="McCorrison J."/>
            <person name="Monaghan E.L."/>
            <person name="Mun J.H."/>
            <person name="Najar F.Z."/>
            <person name="Nicholson C."/>
            <person name="Noirot C."/>
            <person name="O'Bleness M."/>
            <person name="Paule C.R."/>
            <person name="Poulain J."/>
            <person name="Prion F."/>
            <person name="Qin B."/>
            <person name="Qu C."/>
            <person name="Retzel E.F."/>
            <person name="Riddle C."/>
            <person name="Sallet E."/>
            <person name="Samain S."/>
            <person name="Samson N."/>
            <person name="Sanders I."/>
            <person name="Saurat O."/>
            <person name="Scarpelli C."/>
            <person name="Schiex T."/>
            <person name="Segurens B."/>
            <person name="Severin A.J."/>
            <person name="Sherrier D.J."/>
            <person name="Shi R."/>
            <person name="Sims S."/>
            <person name="Singer S.R."/>
            <person name="Sinharoy S."/>
            <person name="Sterck L."/>
            <person name="Viollet A."/>
            <person name="Wang B.B."/>
            <person name="Wang K."/>
            <person name="Wang M."/>
            <person name="Wang X."/>
            <person name="Warfsmann J."/>
            <person name="Weissenbach J."/>
            <person name="White D.D."/>
            <person name="White J.D."/>
            <person name="Wiley G.B."/>
            <person name="Wincker P."/>
            <person name="Xing Y."/>
            <person name="Yang L."/>
            <person name="Yao Z."/>
            <person name="Ying F."/>
            <person name="Zhai J."/>
            <person name="Zhou L."/>
            <person name="Zuber A."/>
            <person name="Denarie J."/>
            <person name="Dixon R.A."/>
            <person name="May G.D."/>
            <person name="Schwartz D.C."/>
            <person name="Rogers J."/>
            <person name="Quetier F."/>
            <person name="Town C.D."/>
            <person name="Roe B.A."/>
        </authorList>
    </citation>
    <scope>NUCLEOTIDE SEQUENCE [LARGE SCALE GENOMIC DNA]</scope>
    <source>
        <strain evidence="3">A17</strain>
        <strain evidence="4 5">cv. Jemalong A17</strain>
    </source>
</reference>
<feature type="compositionally biased region" description="Polar residues" evidence="1">
    <location>
        <begin position="78"/>
        <end position="89"/>
    </location>
</feature>
<feature type="chain" id="PRO_5014572147" evidence="2">
    <location>
        <begin position="24"/>
        <end position="89"/>
    </location>
</feature>
<sequence>MITTQRTLLGLFVLMLLNLMTCSIVLINSETRSNLIDRFPSRKLLVHVSSFSASLNKSEISYEASQRSVDTSLRKTPASKSNPIQNKRL</sequence>
<dbReference type="eggNOG" id="ENOG502SWMS">
    <property type="taxonomic scope" value="Eukaryota"/>
</dbReference>
<feature type="signal peptide" evidence="2">
    <location>
        <begin position="1"/>
        <end position="23"/>
    </location>
</feature>
<dbReference type="Proteomes" id="UP000002051">
    <property type="component" value="Unassembled WGS sequence"/>
</dbReference>
<organism evidence="3 5">
    <name type="scientific">Medicago truncatula</name>
    <name type="common">Barrel medic</name>
    <name type="synonym">Medicago tribuloides</name>
    <dbReference type="NCBI Taxonomy" id="3880"/>
    <lineage>
        <taxon>Eukaryota</taxon>
        <taxon>Viridiplantae</taxon>
        <taxon>Streptophyta</taxon>
        <taxon>Embryophyta</taxon>
        <taxon>Tracheophyta</taxon>
        <taxon>Spermatophyta</taxon>
        <taxon>Magnoliopsida</taxon>
        <taxon>eudicotyledons</taxon>
        <taxon>Gunneridae</taxon>
        <taxon>Pentapetalae</taxon>
        <taxon>rosids</taxon>
        <taxon>fabids</taxon>
        <taxon>Fabales</taxon>
        <taxon>Fabaceae</taxon>
        <taxon>Papilionoideae</taxon>
        <taxon>50 kb inversion clade</taxon>
        <taxon>NPAAA clade</taxon>
        <taxon>Hologalegina</taxon>
        <taxon>IRL clade</taxon>
        <taxon>Trifolieae</taxon>
        <taxon>Medicago</taxon>
    </lineage>
</organism>
<evidence type="ECO:0000256" key="2">
    <source>
        <dbReference type="SAM" id="SignalP"/>
    </source>
</evidence>
<gene>
    <name evidence="3" type="ordered locus">MTR_1g106920</name>
</gene>
<keyword evidence="5" id="KW-1185">Reference proteome</keyword>
<protein>
    <submittedName>
        <fullName evidence="3">Transmembrane protein, putative</fullName>
    </submittedName>
</protein>
<feature type="region of interest" description="Disordered" evidence="1">
    <location>
        <begin position="63"/>
        <end position="89"/>
    </location>
</feature>
<keyword evidence="3" id="KW-0812">Transmembrane</keyword>
<evidence type="ECO:0000256" key="1">
    <source>
        <dbReference type="SAM" id="MobiDB-lite"/>
    </source>
</evidence>
<keyword evidence="3" id="KW-0472">Membrane</keyword>
<evidence type="ECO:0000313" key="5">
    <source>
        <dbReference type="Proteomes" id="UP000002051"/>
    </source>
</evidence>
<proteinExistence type="predicted"/>
<dbReference type="OMA" id="GRCPPRK"/>
<dbReference type="EnsemblPlants" id="AES62771">
    <property type="protein sequence ID" value="AES62771"/>
    <property type="gene ID" value="MTR_1g106920"/>
</dbReference>
<evidence type="ECO:0000313" key="3">
    <source>
        <dbReference type="EMBL" id="AES62771.1"/>
    </source>
</evidence>
<dbReference type="EMBL" id="CM001217">
    <property type="protein sequence ID" value="AES62771.1"/>
    <property type="molecule type" value="Genomic_DNA"/>
</dbReference>
<evidence type="ECO:0000313" key="4">
    <source>
        <dbReference type="EnsemblPlants" id="AES62771"/>
    </source>
</evidence>
<keyword evidence="2" id="KW-0732">Signal</keyword>
<reference evidence="4" key="3">
    <citation type="submission" date="2015-04" db="UniProtKB">
        <authorList>
            <consortium name="EnsemblPlants"/>
        </authorList>
    </citation>
    <scope>IDENTIFICATION</scope>
    <source>
        <strain evidence="4">cv. Jemalong A17</strain>
    </source>
</reference>
<name>G7IEX0_MEDTR</name>
<dbReference type="HOGENOM" id="CLU_191015_0_0_1"/>
<accession>G7IEX0</accession>
<dbReference type="PaxDb" id="3880-AES62771"/>
<dbReference type="AlphaFoldDB" id="G7IEX0"/>